<proteinExistence type="predicted"/>
<evidence type="ECO:0000313" key="2">
    <source>
        <dbReference type="EMBL" id="MCE4556898.1"/>
    </source>
</evidence>
<feature type="compositionally biased region" description="Polar residues" evidence="1">
    <location>
        <begin position="1"/>
        <end position="15"/>
    </location>
</feature>
<gene>
    <name evidence="2" type="ORF">LXT13_21090</name>
</gene>
<name>A0ABS8XY73_9BURK</name>
<dbReference type="RefSeq" id="WP_233374082.1">
    <property type="nucleotide sequence ID" value="NZ_JAJTWU010000009.1"/>
</dbReference>
<feature type="compositionally biased region" description="Polar residues" evidence="1">
    <location>
        <begin position="26"/>
        <end position="38"/>
    </location>
</feature>
<protein>
    <submittedName>
        <fullName evidence="2">Uncharacterized protein</fullName>
    </submittedName>
</protein>
<evidence type="ECO:0000313" key="3">
    <source>
        <dbReference type="Proteomes" id="UP001200741"/>
    </source>
</evidence>
<comment type="caution">
    <text evidence="2">The sequence shown here is derived from an EMBL/GenBank/DDBJ whole genome shotgun (WGS) entry which is preliminary data.</text>
</comment>
<reference evidence="2 3" key="1">
    <citation type="submission" date="2021-12" db="EMBL/GenBank/DDBJ databases">
        <title>Genome seq of P8.</title>
        <authorList>
            <person name="Seo T."/>
        </authorList>
    </citation>
    <scope>NUCLEOTIDE SEQUENCE [LARGE SCALE GENOMIC DNA]</scope>
    <source>
        <strain evidence="2 3">P8</strain>
    </source>
</reference>
<sequence length="63" mass="6646">MTTKSHLGRNHNGQSGPVKHTAGEFATNTATQGQTLTKQAKAPARRADGTAREAANTPPQHKI</sequence>
<keyword evidence="3" id="KW-1185">Reference proteome</keyword>
<dbReference type="Proteomes" id="UP001200741">
    <property type="component" value="Unassembled WGS sequence"/>
</dbReference>
<accession>A0ABS8XY73</accession>
<organism evidence="2 3">
    <name type="scientific">Pelomonas cellulosilytica</name>
    <dbReference type="NCBI Taxonomy" id="2906762"/>
    <lineage>
        <taxon>Bacteria</taxon>
        <taxon>Pseudomonadati</taxon>
        <taxon>Pseudomonadota</taxon>
        <taxon>Betaproteobacteria</taxon>
        <taxon>Burkholderiales</taxon>
        <taxon>Sphaerotilaceae</taxon>
        <taxon>Roseateles</taxon>
    </lineage>
</organism>
<dbReference type="EMBL" id="JAJTWU010000009">
    <property type="protein sequence ID" value="MCE4556898.1"/>
    <property type="molecule type" value="Genomic_DNA"/>
</dbReference>
<evidence type="ECO:0000256" key="1">
    <source>
        <dbReference type="SAM" id="MobiDB-lite"/>
    </source>
</evidence>
<feature type="region of interest" description="Disordered" evidence="1">
    <location>
        <begin position="1"/>
        <end position="63"/>
    </location>
</feature>